<organism evidence="4 5">
    <name type="scientific">Aaosphaeria arxii CBS 175.79</name>
    <dbReference type="NCBI Taxonomy" id="1450172"/>
    <lineage>
        <taxon>Eukaryota</taxon>
        <taxon>Fungi</taxon>
        <taxon>Dikarya</taxon>
        <taxon>Ascomycota</taxon>
        <taxon>Pezizomycotina</taxon>
        <taxon>Dothideomycetes</taxon>
        <taxon>Pleosporomycetidae</taxon>
        <taxon>Pleosporales</taxon>
        <taxon>Pleosporales incertae sedis</taxon>
        <taxon>Aaosphaeria</taxon>
    </lineage>
</organism>
<accession>A0A6A5XSN8</accession>
<feature type="compositionally biased region" description="Basic and acidic residues" evidence="2">
    <location>
        <begin position="527"/>
        <end position="540"/>
    </location>
</feature>
<feature type="domain" description="Asteroid" evidence="3">
    <location>
        <begin position="126"/>
        <end position="347"/>
    </location>
</feature>
<reference evidence="4" key="1">
    <citation type="journal article" date="2020" name="Stud. Mycol.">
        <title>101 Dothideomycetes genomes: a test case for predicting lifestyles and emergence of pathogens.</title>
        <authorList>
            <person name="Haridas S."/>
            <person name="Albert R."/>
            <person name="Binder M."/>
            <person name="Bloem J."/>
            <person name="Labutti K."/>
            <person name="Salamov A."/>
            <person name="Andreopoulos B."/>
            <person name="Baker S."/>
            <person name="Barry K."/>
            <person name="Bills G."/>
            <person name="Bluhm B."/>
            <person name="Cannon C."/>
            <person name="Castanera R."/>
            <person name="Culley D."/>
            <person name="Daum C."/>
            <person name="Ezra D."/>
            <person name="Gonzalez J."/>
            <person name="Henrissat B."/>
            <person name="Kuo A."/>
            <person name="Liang C."/>
            <person name="Lipzen A."/>
            <person name="Lutzoni F."/>
            <person name="Magnuson J."/>
            <person name="Mondo S."/>
            <person name="Nolan M."/>
            <person name="Ohm R."/>
            <person name="Pangilinan J."/>
            <person name="Park H.-J."/>
            <person name="Ramirez L."/>
            <person name="Alfaro M."/>
            <person name="Sun H."/>
            <person name="Tritt A."/>
            <person name="Yoshinaga Y."/>
            <person name="Zwiers L.-H."/>
            <person name="Turgeon B."/>
            <person name="Goodwin S."/>
            <person name="Spatafora J."/>
            <person name="Crous P."/>
            <person name="Grigoriev I."/>
        </authorList>
    </citation>
    <scope>NUCLEOTIDE SEQUENCE</scope>
    <source>
        <strain evidence="4">CBS 175.79</strain>
    </source>
</reference>
<dbReference type="Pfam" id="PF12813">
    <property type="entry name" value="XPG_I_2"/>
    <property type="match status" value="1"/>
</dbReference>
<feature type="compositionally biased region" description="Basic and acidic residues" evidence="2">
    <location>
        <begin position="506"/>
        <end position="515"/>
    </location>
</feature>
<evidence type="ECO:0000256" key="2">
    <source>
        <dbReference type="SAM" id="MobiDB-lite"/>
    </source>
</evidence>
<dbReference type="GeneID" id="54279163"/>
<sequence length="554" mass="62072">MGIPGLATSLEPYAARFTSTELGGHSAILDGPAFAYHAHKLASDTNSTRPPTYAEVHAIAIRWLNALETLNIKVSAILFDGALPSSKKNERFARLQQMIKRMVQLRHSCPATACPVPTSLGSIAFAFLAPSLMEALQLTKYAACTRIVPGEADDWCAYYAKKSPRSVIFTGDTDLLLFDYPPETVLIFFKDVLGLAISDLKAYSPSQLCQRLELKSLATLAYAITVDRWKTMNENIQVARTCDLSSDSYIDFSRRYQHIVAPSPTVEKTGITSALQCLDVRFSEFVHQALAPPELAPDVYLPLLFEDPNEASAWKLGLDVRLLAYSLVMPQPKKVVREYTRRAQDAAVQVHSLPVPDAARLVGANLLDTLAAWSVPELTARQRWYLVSFRISTESIKPPHSFLVERVIQDDFDNTWSYVHLNARLQATLYSLRMLKQSIEIWSGIDHEHTDPTMCETIEALRGSLSTLPSIADLFGVPGQSSSPPETNADLHPIIKQVYQSAGIDREDLFEEPKSKRQRKREKERRRKEERAQEGRREHSSSNIFSLLQQRSNA</sequence>
<feature type="region of interest" description="Disordered" evidence="2">
    <location>
        <begin position="506"/>
        <end position="554"/>
    </location>
</feature>
<dbReference type="InterPro" id="IPR039436">
    <property type="entry name" value="Asteroid_dom"/>
</dbReference>
<keyword evidence="5" id="KW-1185">Reference proteome</keyword>
<comment type="similarity">
    <text evidence="1">Belongs to the asteroid family.</text>
</comment>
<evidence type="ECO:0000313" key="5">
    <source>
        <dbReference type="Proteomes" id="UP000799778"/>
    </source>
</evidence>
<dbReference type="SUPFAM" id="SSF88723">
    <property type="entry name" value="PIN domain-like"/>
    <property type="match status" value="1"/>
</dbReference>
<protein>
    <recommendedName>
        <fullName evidence="3">Asteroid domain-containing protein</fullName>
    </recommendedName>
</protein>
<dbReference type="PANTHER" id="PTHR15665:SF1">
    <property type="entry name" value="PROTEIN ASTEROID HOMOLOG 1"/>
    <property type="match status" value="1"/>
</dbReference>
<dbReference type="OrthoDB" id="5297549at2759"/>
<dbReference type="Proteomes" id="UP000799778">
    <property type="component" value="Unassembled WGS sequence"/>
</dbReference>
<dbReference type="AlphaFoldDB" id="A0A6A5XSN8"/>
<evidence type="ECO:0000256" key="1">
    <source>
        <dbReference type="ARBA" id="ARBA00007398"/>
    </source>
</evidence>
<dbReference type="PANTHER" id="PTHR15665">
    <property type="entry name" value="ASTEROID PROTEIN"/>
    <property type="match status" value="1"/>
</dbReference>
<evidence type="ECO:0000313" key="4">
    <source>
        <dbReference type="EMBL" id="KAF2016202.1"/>
    </source>
</evidence>
<gene>
    <name evidence="4" type="ORF">BU24DRAFT_196648</name>
</gene>
<dbReference type="Gene3D" id="3.40.50.1010">
    <property type="entry name" value="5'-nuclease"/>
    <property type="match status" value="1"/>
</dbReference>
<evidence type="ECO:0000259" key="3">
    <source>
        <dbReference type="Pfam" id="PF12813"/>
    </source>
</evidence>
<dbReference type="InterPro" id="IPR029060">
    <property type="entry name" value="PIN-like_dom_sf"/>
</dbReference>
<proteinExistence type="inferred from homology"/>
<feature type="compositionally biased region" description="Polar residues" evidence="2">
    <location>
        <begin position="541"/>
        <end position="554"/>
    </location>
</feature>
<dbReference type="RefSeq" id="XP_033384541.1">
    <property type="nucleotide sequence ID" value="XM_033521766.1"/>
</dbReference>
<feature type="compositionally biased region" description="Basic residues" evidence="2">
    <location>
        <begin position="516"/>
        <end position="526"/>
    </location>
</feature>
<name>A0A6A5XSN8_9PLEO</name>
<dbReference type="EMBL" id="ML978069">
    <property type="protein sequence ID" value="KAF2016202.1"/>
    <property type="molecule type" value="Genomic_DNA"/>
</dbReference>
<dbReference type="InterPro" id="IPR026832">
    <property type="entry name" value="Asteroid"/>
</dbReference>